<evidence type="ECO:0000256" key="15">
    <source>
        <dbReference type="SAM" id="MobiDB-lite"/>
    </source>
</evidence>
<feature type="signal peptide" evidence="17">
    <location>
        <begin position="1"/>
        <end position="31"/>
    </location>
</feature>
<dbReference type="Gene3D" id="1.10.510.10">
    <property type="entry name" value="Transferase(Phosphotransferase) domain 1"/>
    <property type="match status" value="1"/>
</dbReference>
<dbReference type="GO" id="GO:0005524">
    <property type="term" value="F:ATP binding"/>
    <property type="evidence" value="ECO:0007669"/>
    <property type="project" value="UniProtKB-UniRule"/>
</dbReference>
<evidence type="ECO:0000256" key="3">
    <source>
        <dbReference type="ARBA" id="ARBA00022553"/>
    </source>
</evidence>
<dbReference type="InterPro" id="IPR002902">
    <property type="entry name" value="GNK2"/>
</dbReference>
<keyword evidence="8 14" id="KW-0547">Nucleotide-binding</keyword>
<protein>
    <recommendedName>
        <fullName evidence="22">Cysteine-rich receptor-like protein kinase 10</fullName>
    </recommendedName>
</protein>
<feature type="transmembrane region" description="Helical" evidence="16">
    <location>
        <begin position="295"/>
        <end position="319"/>
    </location>
</feature>
<dbReference type="PROSITE" id="PS51473">
    <property type="entry name" value="GNK2"/>
    <property type="match status" value="2"/>
</dbReference>
<dbReference type="FunFam" id="3.30.430.20:FF:000002">
    <property type="entry name" value="Cysteine-rich receptor-like protein kinase 10"/>
    <property type="match status" value="1"/>
</dbReference>
<evidence type="ECO:0000256" key="14">
    <source>
        <dbReference type="PROSITE-ProRule" id="PRU10141"/>
    </source>
</evidence>
<dbReference type="Gene3D" id="3.30.430.20">
    <property type="entry name" value="Gnk2 domain, C-X8-C-X2-C motif"/>
    <property type="match status" value="2"/>
</dbReference>
<evidence type="ECO:0000256" key="8">
    <source>
        <dbReference type="ARBA" id="ARBA00022741"/>
    </source>
</evidence>
<evidence type="ECO:0000256" key="11">
    <source>
        <dbReference type="ARBA" id="ARBA00022989"/>
    </source>
</evidence>
<evidence type="ECO:0000256" key="6">
    <source>
        <dbReference type="ARBA" id="ARBA00022729"/>
    </source>
</evidence>
<accession>A0ABC8XX84</accession>
<keyword evidence="10 14" id="KW-0067">ATP-binding</keyword>
<dbReference type="FunFam" id="3.30.200.20:FF:000142">
    <property type="entry name" value="Cysteine-rich receptor-like protein kinase 10"/>
    <property type="match status" value="1"/>
</dbReference>
<name>A0ABC8XX84_9POAL</name>
<feature type="compositionally biased region" description="Polar residues" evidence="15">
    <location>
        <begin position="656"/>
        <end position="682"/>
    </location>
</feature>
<dbReference type="InterPro" id="IPR011009">
    <property type="entry name" value="Kinase-like_dom_sf"/>
</dbReference>
<evidence type="ECO:0000256" key="16">
    <source>
        <dbReference type="SAM" id="Phobius"/>
    </source>
</evidence>
<dbReference type="SMART" id="SM00220">
    <property type="entry name" value="S_TKc"/>
    <property type="match status" value="1"/>
</dbReference>
<dbReference type="InterPro" id="IPR038408">
    <property type="entry name" value="GNK2_sf"/>
</dbReference>
<gene>
    <name evidence="20" type="ORF">URODEC1_LOCUS27767</name>
</gene>
<dbReference type="GO" id="GO:0004674">
    <property type="term" value="F:protein serine/threonine kinase activity"/>
    <property type="evidence" value="ECO:0007669"/>
    <property type="project" value="UniProtKB-KW"/>
</dbReference>
<evidence type="ECO:0000256" key="1">
    <source>
        <dbReference type="ARBA" id="ARBA00004167"/>
    </source>
</evidence>
<keyword evidence="4" id="KW-0808">Transferase</keyword>
<evidence type="ECO:0008006" key="22">
    <source>
        <dbReference type="Google" id="ProtNLM"/>
    </source>
</evidence>
<comment type="subcellular location">
    <subcellularLocation>
        <location evidence="1">Membrane</location>
        <topology evidence="1">Single-pass membrane protein</topology>
    </subcellularLocation>
</comment>
<feature type="region of interest" description="Disordered" evidence="15">
    <location>
        <begin position="656"/>
        <end position="689"/>
    </location>
</feature>
<organism evidence="20 21">
    <name type="scientific">Urochloa decumbens</name>
    <dbReference type="NCBI Taxonomy" id="240449"/>
    <lineage>
        <taxon>Eukaryota</taxon>
        <taxon>Viridiplantae</taxon>
        <taxon>Streptophyta</taxon>
        <taxon>Embryophyta</taxon>
        <taxon>Tracheophyta</taxon>
        <taxon>Spermatophyta</taxon>
        <taxon>Magnoliopsida</taxon>
        <taxon>Liliopsida</taxon>
        <taxon>Poales</taxon>
        <taxon>Poaceae</taxon>
        <taxon>PACMAD clade</taxon>
        <taxon>Panicoideae</taxon>
        <taxon>Panicodae</taxon>
        <taxon>Paniceae</taxon>
        <taxon>Melinidinae</taxon>
        <taxon>Urochloa</taxon>
    </lineage>
</organism>
<proteinExistence type="predicted"/>
<feature type="chain" id="PRO_5044847748" description="Cysteine-rich receptor-like protein kinase 10" evidence="17">
    <location>
        <begin position="32"/>
        <end position="689"/>
    </location>
</feature>
<dbReference type="AlphaFoldDB" id="A0ABC8XX84"/>
<evidence type="ECO:0000256" key="9">
    <source>
        <dbReference type="ARBA" id="ARBA00022777"/>
    </source>
</evidence>
<dbReference type="PROSITE" id="PS00107">
    <property type="entry name" value="PROTEIN_KINASE_ATP"/>
    <property type="match status" value="1"/>
</dbReference>
<evidence type="ECO:0000256" key="5">
    <source>
        <dbReference type="ARBA" id="ARBA00022692"/>
    </source>
</evidence>
<keyword evidence="13" id="KW-0325">Glycoprotein</keyword>
<dbReference type="PROSITE" id="PS50011">
    <property type="entry name" value="PROTEIN_KINASE_DOM"/>
    <property type="match status" value="1"/>
</dbReference>
<evidence type="ECO:0000313" key="21">
    <source>
        <dbReference type="Proteomes" id="UP001497457"/>
    </source>
</evidence>
<keyword evidence="12 16" id="KW-0472">Membrane</keyword>
<dbReference type="GO" id="GO:0016020">
    <property type="term" value="C:membrane"/>
    <property type="evidence" value="ECO:0007669"/>
    <property type="project" value="UniProtKB-SubCell"/>
</dbReference>
<keyword evidence="6 17" id="KW-0732">Signal</keyword>
<dbReference type="Pfam" id="PF01657">
    <property type="entry name" value="Stress-antifung"/>
    <property type="match status" value="2"/>
</dbReference>
<dbReference type="InterPro" id="IPR001245">
    <property type="entry name" value="Ser-Thr/Tyr_kinase_cat_dom"/>
</dbReference>
<dbReference type="PANTHER" id="PTHR27002:SF18">
    <property type="entry name" value="OS11G0549300 PROTEIN"/>
    <property type="match status" value="1"/>
</dbReference>
<keyword evidence="9" id="KW-0418">Kinase</keyword>
<sequence>MAVAARHHRLSARLATGLLLAVASLLGPLVARRASAAAPFLPWQRCRNSGSYAANSTYQSNLSKLSAAVRTNASRDLFVSGSTGTAPDAVYALALCRGDANGSACGSCVDKAFQDARELCPSDMDAAVFEELCHIRYSDLNFLATMDNGEPINVMSPLNVTSPVAAFDAAVNILLNAVSDYAAANSSARFATAEERFDGSNPSIYGLAQCTPDMLPADCRSCLASLISMLPQAQPGRQGGRLSGLRCGIRYEVYHFFYGTTTLQLPAPNIAPTTPPVADVPAATSGGRTKNNTRIILAINLPIVAAVLLINIVILYLCWKRPARGHAPSNIAYPEDAESIDSLLFHISTLRAATDDFAECNRLGEGGFGAVYKGVLLDGQEIAVKRLSQSSEQGIQELKNELILVAKLQHKNLVRLVGVCLQEHEKLLVYEYMPNRSIDTILFDPEKRKDLDWERRFKLINGIARGLQYLHEDSQLKVIHRDLKASNVLLDSDYTPKISDFGLARLFGRDQSREVTNRVVGTYGYMAPEYAMRGHYSMKSDVFSFGVLILEILSGRSSSTSFSSEQSVSVDLLSLVWQHWTTGTVMEIMDSSVRANAPGDQLLKCVHIGLLCVQSNPDDRPMMSTVNVMLSSSIVSLRAPLKPVLFIQQSGDYSTMESESHRTASQSTGNNKSGAMSLNEVTITELEPR</sequence>
<dbReference type="Pfam" id="PF07714">
    <property type="entry name" value="PK_Tyr_Ser-Thr"/>
    <property type="match status" value="1"/>
</dbReference>
<dbReference type="InterPro" id="IPR008271">
    <property type="entry name" value="Ser/Thr_kinase_AS"/>
</dbReference>
<dbReference type="CDD" id="cd14066">
    <property type="entry name" value="STKc_IRAK"/>
    <property type="match status" value="1"/>
</dbReference>
<evidence type="ECO:0000259" key="19">
    <source>
        <dbReference type="PROSITE" id="PS51473"/>
    </source>
</evidence>
<evidence type="ECO:0000256" key="13">
    <source>
        <dbReference type="ARBA" id="ARBA00023180"/>
    </source>
</evidence>
<dbReference type="PANTHER" id="PTHR27002">
    <property type="entry name" value="RECEPTOR-LIKE SERINE/THREONINE-PROTEIN KINASE SD1-8"/>
    <property type="match status" value="1"/>
</dbReference>
<feature type="binding site" evidence="14">
    <location>
        <position position="385"/>
    </location>
    <ligand>
        <name>ATP</name>
        <dbReference type="ChEBI" id="CHEBI:30616"/>
    </ligand>
</feature>
<evidence type="ECO:0000313" key="20">
    <source>
        <dbReference type="EMBL" id="CAL4932696.1"/>
    </source>
</evidence>
<keyword evidence="11 16" id="KW-1133">Transmembrane helix</keyword>
<dbReference type="GO" id="GO:0006950">
    <property type="term" value="P:response to stress"/>
    <property type="evidence" value="ECO:0007669"/>
    <property type="project" value="UniProtKB-ARBA"/>
</dbReference>
<feature type="domain" description="Gnk2-homologous" evidence="19">
    <location>
        <begin position="148"/>
        <end position="256"/>
    </location>
</feature>
<keyword evidence="3" id="KW-0597">Phosphoprotein</keyword>
<evidence type="ECO:0000256" key="2">
    <source>
        <dbReference type="ARBA" id="ARBA00022527"/>
    </source>
</evidence>
<dbReference type="CDD" id="cd23509">
    <property type="entry name" value="Gnk2-like"/>
    <property type="match status" value="2"/>
</dbReference>
<feature type="domain" description="Gnk2-homologous" evidence="19">
    <location>
        <begin position="40"/>
        <end position="142"/>
    </location>
</feature>
<evidence type="ECO:0000259" key="18">
    <source>
        <dbReference type="PROSITE" id="PS50011"/>
    </source>
</evidence>
<keyword evidence="5 16" id="KW-0812">Transmembrane</keyword>
<keyword evidence="7" id="KW-0677">Repeat</keyword>
<dbReference type="InterPro" id="IPR000719">
    <property type="entry name" value="Prot_kinase_dom"/>
</dbReference>
<dbReference type="InterPro" id="IPR017441">
    <property type="entry name" value="Protein_kinase_ATP_BS"/>
</dbReference>
<reference evidence="20" key="1">
    <citation type="submission" date="2024-10" db="EMBL/GenBank/DDBJ databases">
        <authorList>
            <person name="Ryan C."/>
        </authorList>
    </citation>
    <scope>NUCLEOTIDE SEQUENCE [LARGE SCALE GENOMIC DNA]</scope>
</reference>
<keyword evidence="2" id="KW-0723">Serine/threonine-protein kinase</keyword>
<evidence type="ECO:0000256" key="4">
    <source>
        <dbReference type="ARBA" id="ARBA00022679"/>
    </source>
</evidence>
<evidence type="ECO:0000256" key="7">
    <source>
        <dbReference type="ARBA" id="ARBA00022737"/>
    </source>
</evidence>
<evidence type="ECO:0000256" key="17">
    <source>
        <dbReference type="SAM" id="SignalP"/>
    </source>
</evidence>
<dbReference type="FunFam" id="1.10.510.10:FF:000129">
    <property type="entry name" value="cysteine-rich receptor-like protein kinase 10"/>
    <property type="match status" value="1"/>
</dbReference>
<evidence type="ECO:0000256" key="12">
    <source>
        <dbReference type="ARBA" id="ARBA00023136"/>
    </source>
</evidence>
<dbReference type="SUPFAM" id="SSF56112">
    <property type="entry name" value="Protein kinase-like (PK-like)"/>
    <property type="match status" value="1"/>
</dbReference>
<dbReference type="Proteomes" id="UP001497457">
    <property type="component" value="Chromosome 15b"/>
</dbReference>
<keyword evidence="21" id="KW-1185">Reference proteome</keyword>
<dbReference type="EMBL" id="OZ075125">
    <property type="protein sequence ID" value="CAL4932696.1"/>
    <property type="molecule type" value="Genomic_DNA"/>
</dbReference>
<dbReference type="Gene3D" id="3.30.200.20">
    <property type="entry name" value="Phosphorylase Kinase, domain 1"/>
    <property type="match status" value="1"/>
</dbReference>
<dbReference type="PROSITE" id="PS00108">
    <property type="entry name" value="PROTEIN_KINASE_ST"/>
    <property type="match status" value="1"/>
</dbReference>
<feature type="domain" description="Protein kinase" evidence="18">
    <location>
        <begin position="357"/>
        <end position="630"/>
    </location>
</feature>
<evidence type="ECO:0000256" key="10">
    <source>
        <dbReference type="ARBA" id="ARBA00022840"/>
    </source>
</evidence>